<comment type="caution">
    <text evidence="2">The sequence shown here is derived from an EMBL/GenBank/DDBJ whole genome shotgun (WGS) entry which is preliminary data.</text>
</comment>
<feature type="compositionally biased region" description="Acidic residues" evidence="1">
    <location>
        <begin position="93"/>
        <end position="108"/>
    </location>
</feature>
<accession>A0A660L471</accession>
<sequence length="223" mass="22504">MVGCGVLDPVSPVALVSGEGESAIAGDAPALGPSADFVAERGEPVVGEDTPALEPSADFVPEGCEPAAAGSPIVFALDEGGTGPPSSVGGEIAVEEGTSDEEGAEGGDSEVRVPSDSVVPEEGDPPGRSAVRFSPPKGGRSVPLCPDETPEAERGKTRTSEQPPTKVPVRSKAPARNTAQSRTRTELPSPKPFGQGRSFGRPSPESAAKSPCTFTSGIGVFSR</sequence>
<evidence type="ECO:0000256" key="1">
    <source>
        <dbReference type="SAM" id="MobiDB-lite"/>
    </source>
</evidence>
<feature type="region of interest" description="Disordered" evidence="1">
    <location>
        <begin position="73"/>
        <end position="223"/>
    </location>
</feature>
<dbReference type="EMBL" id="RBIJ01000001">
    <property type="protein sequence ID" value="RKQ88821.1"/>
    <property type="molecule type" value="Genomic_DNA"/>
</dbReference>
<evidence type="ECO:0000313" key="3">
    <source>
        <dbReference type="Proteomes" id="UP000267019"/>
    </source>
</evidence>
<keyword evidence="3" id="KW-1185">Reference proteome</keyword>
<dbReference type="Proteomes" id="UP000267019">
    <property type="component" value="Unassembled WGS sequence"/>
</dbReference>
<gene>
    <name evidence="2" type="ORF">C7438_0464</name>
</gene>
<name>A0A660L471_9BACL</name>
<organism evidence="2 3">
    <name type="scientific">Brockia lithotrophica</name>
    <dbReference type="NCBI Taxonomy" id="933949"/>
    <lineage>
        <taxon>Bacteria</taxon>
        <taxon>Bacillati</taxon>
        <taxon>Bacillota</taxon>
        <taxon>Bacilli</taxon>
        <taxon>Bacillales</taxon>
        <taxon>Bacillales Family X. Incertae Sedis</taxon>
        <taxon>Brockia</taxon>
    </lineage>
</organism>
<dbReference type="AlphaFoldDB" id="A0A660L471"/>
<evidence type="ECO:0000313" key="2">
    <source>
        <dbReference type="EMBL" id="RKQ88821.1"/>
    </source>
</evidence>
<protein>
    <submittedName>
        <fullName evidence="2">Uncharacterized protein</fullName>
    </submittedName>
</protein>
<reference evidence="2 3" key="1">
    <citation type="submission" date="2018-10" db="EMBL/GenBank/DDBJ databases">
        <title>Genomic Encyclopedia of Type Strains, Phase IV (KMG-IV): sequencing the most valuable type-strain genomes for metagenomic binning, comparative biology and taxonomic classification.</title>
        <authorList>
            <person name="Goeker M."/>
        </authorList>
    </citation>
    <scope>NUCLEOTIDE SEQUENCE [LARGE SCALE GENOMIC DNA]</scope>
    <source>
        <strain evidence="2 3">DSM 22653</strain>
    </source>
</reference>
<proteinExistence type="predicted"/>